<comment type="caution">
    <text evidence="1">The sequence shown here is derived from an EMBL/GenBank/DDBJ whole genome shotgun (WGS) entry which is preliminary data.</text>
</comment>
<sequence>MTLENLKLAVKVVKKDEDVSALAQAFGLQPEDRSGKREQILSIHSGVVEGIQVSVSHRWYDRSKPFSIQPDGNKVELFVDGKIVAVGSFEDEA</sequence>
<keyword evidence="2" id="KW-1185">Reference proteome</keyword>
<dbReference type="RefSeq" id="WP_166450965.1">
    <property type="nucleotide sequence ID" value="NZ_JAAOMA010000004.1"/>
</dbReference>
<dbReference type="Proteomes" id="UP001515641">
    <property type="component" value="Unassembled WGS sequence"/>
</dbReference>
<organism evidence="1 2">
    <name type="scientific">Chromobacterium fluminis</name>
    <dbReference type="NCBI Taxonomy" id="3044269"/>
    <lineage>
        <taxon>Bacteria</taxon>
        <taxon>Pseudomonadati</taxon>
        <taxon>Pseudomonadota</taxon>
        <taxon>Betaproteobacteria</taxon>
        <taxon>Neisseriales</taxon>
        <taxon>Chromobacteriaceae</taxon>
        <taxon>Chromobacterium</taxon>
    </lineage>
</organism>
<reference evidence="1 2" key="1">
    <citation type="submission" date="2020-03" db="EMBL/GenBank/DDBJ databases">
        <title>Draft genome sequence of environmentally isolated cultures.</title>
        <authorList>
            <person name="Wilson H.S."/>
            <person name="De Leon M.E."/>
        </authorList>
    </citation>
    <scope>NUCLEOTIDE SEQUENCE [LARGE SCALE GENOMIC DNA]</scope>
    <source>
        <strain evidence="1 2">HSC-31F16</strain>
    </source>
</reference>
<proteinExistence type="predicted"/>
<accession>A0ABX0L0I3</accession>
<name>A0ABX0L0I3_9NEIS</name>
<protein>
    <submittedName>
        <fullName evidence="1">Uncharacterized protein</fullName>
    </submittedName>
</protein>
<gene>
    <name evidence="1" type="ORF">HA052_04485</name>
</gene>
<evidence type="ECO:0000313" key="1">
    <source>
        <dbReference type="EMBL" id="NHR04448.1"/>
    </source>
</evidence>
<evidence type="ECO:0000313" key="2">
    <source>
        <dbReference type="Proteomes" id="UP001515641"/>
    </source>
</evidence>
<dbReference type="EMBL" id="JAAOMA010000004">
    <property type="protein sequence ID" value="NHR04448.1"/>
    <property type="molecule type" value="Genomic_DNA"/>
</dbReference>